<dbReference type="SMART" id="SM00242">
    <property type="entry name" value="MYSc"/>
    <property type="match status" value="1"/>
</dbReference>
<feature type="coiled-coil region" evidence="13">
    <location>
        <begin position="902"/>
        <end position="967"/>
    </location>
</feature>
<dbReference type="Gene3D" id="2.30.29.30">
    <property type="entry name" value="Pleckstrin-homology domain (PH domain)/Phosphotyrosine-binding domain (PTB)"/>
    <property type="match status" value="2"/>
</dbReference>
<keyword evidence="4" id="KW-0963">Cytoplasm</keyword>
<dbReference type="InterPro" id="IPR057130">
    <property type="entry name" value="Myosin_VII_N"/>
</dbReference>
<dbReference type="Gene3D" id="1.25.40.530">
    <property type="entry name" value="MyTH4 domain"/>
    <property type="match status" value="2"/>
</dbReference>
<feature type="compositionally biased region" description="Low complexity" evidence="14">
    <location>
        <begin position="1795"/>
        <end position="1810"/>
    </location>
</feature>
<dbReference type="EMBL" id="GGYP01007660">
    <property type="protein sequence ID" value="MDE52431.1"/>
    <property type="molecule type" value="Transcribed_RNA"/>
</dbReference>
<dbReference type="CDD" id="cd13198">
    <property type="entry name" value="FERM_C1_MyoVII"/>
    <property type="match status" value="1"/>
</dbReference>
<evidence type="ECO:0000256" key="4">
    <source>
        <dbReference type="ARBA" id="ARBA00022490"/>
    </source>
</evidence>
<dbReference type="InterPro" id="IPR000299">
    <property type="entry name" value="FERM_domain"/>
</dbReference>
<keyword evidence="9 12" id="KW-0505">Motor protein</keyword>
<evidence type="ECO:0000313" key="19">
    <source>
        <dbReference type="EMBL" id="MDE52431.1"/>
    </source>
</evidence>
<evidence type="ECO:0000256" key="1">
    <source>
        <dbReference type="ARBA" id="ARBA00004496"/>
    </source>
</evidence>
<dbReference type="Pfam" id="PF00612">
    <property type="entry name" value="IQ"/>
    <property type="match status" value="3"/>
</dbReference>
<keyword evidence="8 12" id="KW-0518">Myosin</keyword>
<dbReference type="PANTHER" id="PTHR22692:SF33">
    <property type="entry name" value="MYOSIN"/>
    <property type="match status" value="1"/>
</dbReference>
<dbReference type="PANTHER" id="PTHR22692">
    <property type="entry name" value="MYOSIN VII, XV"/>
    <property type="match status" value="1"/>
</dbReference>
<dbReference type="InterPro" id="IPR036028">
    <property type="entry name" value="SH3-like_dom_sf"/>
</dbReference>
<dbReference type="CDD" id="cd17093">
    <property type="entry name" value="FERM2_F1_Myosin-VII"/>
    <property type="match status" value="1"/>
</dbReference>
<dbReference type="SUPFAM" id="SSF54236">
    <property type="entry name" value="Ubiquitin-like"/>
    <property type="match status" value="2"/>
</dbReference>
<comment type="similarity">
    <text evidence="2 12">Belongs to the TRAFAC class myosin-kinesin ATPase superfamily. Myosin family.</text>
</comment>
<dbReference type="Gene3D" id="1.20.120.720">
    <property type="entry name" value="Myosin VI head, motor domain, U50 subdomain"/>
    <property type="match status" value="1"/>
</dbReference>
<dbReference type="InterPro" id="IPR041794">
    <property type="entry name" value="MyoVII_FERM_C2"/>
</dbReference>
<dbReference type="SUPFAM" id="SSF47031">
    <property type="entry name" value="Second domain of FERM"/>
    <property type="match status" value="2"/>
</dbReference>
<evidence type="ECO:0000259" key="18">
    <source>
        <dbReference type="PROSITE" id="PS51456"/>
    </source>
</evidence>
<feature type="compositionally biased region" description="Low complexity" evidence="14">
    <location>
        <begin position="1051"/>
        <end position="1070"/>
    </location>
</feature>
<evidence type="ECO:0000256" key="5">
    <source>
        <dbReference type="ARBA" id="ARBA00022737"/>
    </source>
</evidence>
<feature type="region of interest" description="Disordered" evidence="14">
    <location>
        <begin position="1841"/>
        <end position="1867"/>
    </location>
</feature>
<dbReference type="GO" id="GO:0071944">
    <property type="term" value="C:cell periphery"/>
    <property type="evidence" value="ECO:0007669"/>
    <property type="project" value="UniProtKB-ARBA"/>
</dbReference>
<keyword evidence="5" id="KW-0677">Repeat</keyword>
<evidence type="ECO:0000259" key="15">
    <source>
        <dbReference type="PROSITE" id="PS50002"/>
    </source>
</evidence>
<dbReference type="Gene3D" id="6.20.240.20">
    <property type="match status" value="1"/>
</dbReference>
<proteinExistence type="inferred from homology"/>
<dbReference type="InterPro" id="IPR002404">
    <property type="entry name" value="IRS_PTB"/>
</dbReference>
<dbReference type="GO" id="GO:0009887">
    <property type="term" value="P:animal organ morphogenesis"/>
    <property type="evidence" value="ECO:0007669"/>
    <property type="project" value="UniProtKB-ARBA"/>
</dbReference>
<dbReference type="CDD" id="cd01381">
    <property type="entry name" value="MYSc_Myo7"/>
    <property type="match status" value="1"/>
</dbReference>
<keyword evidence="3 11" id="KW-0728">SH3 domain</keyword>
<dbReference type="CDD" id="cd22265">
    <property type="entry name" value="UDM1_RNF168"/>
    <property type="match status" value="1"/>
</dbReference>
<evidence type="ECO:0000256" key="11">
    <source>
        <dbReference type="PROSITE-ProRule" id="PRU00192"/>
    </source>
</evidence>
<dbReference type="InterPro" id="IPR019749">
    <property type="entry name" value="Band_41_domain"/>
</dbReference>
<dbReference type="SUPFAM" id="SSF52540">
    <property type="entry name" value="P-loop containing nucleoside triphosphate hydrolases"/>
    <property type="match status" value="1"/>
</dbReference>
<feature type="binding site" evidence="12">
    <location>
        <begin position="156"/>
        <end position="163"/>
    </location>
    <ligand>
        <name>ATP</name>
        <dbReference type="ChEBI" id="CHEBI:30616"/>
    </ligand>
</feature>
<dbReference type="GO" id="GO:0048731">
    <property type="term" value="P:system development"/>
    <property type="evidence" value="ECO:0007669"/>
    <property type="project" value="UniProtKB-ARBA"/>
</dbReference>
<dbReference type="GO" id="GO:0003779">
    <property type="term" value="F:actin binding"/>
    <property type="evidence" value="ECO:0007669"/>
    <property type="project" value="UniProtKB-KW"/>
</dbReference>
<dbReference type="Gene3D" id="2.30.30.40">
    <property type="entry name" value="SH3 Domains"/>
    <property type="match status" value="1"/>
</dbReference>
<dbReference type="Pfam" id="PF02174">
    <property type="entry name" value="IRS"/>
    <property type="match status" value="1"/>
</dbReference>
<dbReference type="InterPro" id="IPR001452">
    <property type="entry name" value="SH3_domain"/>
</dbReference>
<name>A0A6G1SQF3_9ACAR</name>
<dbReference type="PRINTS" id="PR00193">
    <property type="entry name" value="MYOSINHEAVY"/>
</dbReference>
<dbReference type="InterPro" id="IPR035963">
    <property type="entry name" value="FERM_2"/>
</dbReference>
<evidence type="ECO:0000256" key="3">
    <source>
        <dbReference type="ARBA" id="ARBA00022443"/>
    </source>
</evidence>
<dbReference type="GO" id="GO:0003774">
    <property type="term" value="F:cytoskeletal motor activity"/>
    <property type="evidence" value="ECO:0007669"/>
    <property type="project" value="UniProtKB-UniRule"/>
</dbReference>
<dbReference type="GO" id="GO:0016459">
    <property type="term" value="C:myosin complex"/>
    <property type="evidence" value="ECO:0007669"/>
    <property type="project" value="UniProtKB-KW"/>
</dbReference>
<dbReference type="PROSITE" id="PS50096">
    <property type="entry name" value="IQ"/>
    <property type="match status" value="4"/>
</dbReference>
<dbReference type="GO" id="GO:0120025">
    <property type="term" value="C:plasma membrane bounded cell projection"/>
    <property type="evidence" value="ECO:0007669"/>
    <property type="project" value="UniProtKB-ARBA"/>
</dbReference>
<dbReference type="InterPro" id="IPR000857">
    <property type="entry name" value="MyTH4_dom"/>
</dbReference>
<feature type="compositionally biased region" description="Polar residues" evidence="14">
    <location>
        <begin position="1008"/>
        <end position="1017"/>
    </location>
</feature>
<evidence type="ECO:0000256" key="6">
    <source>
        <dbReference type="ARBA" id="ARBA00022741"/>
    </source>
</evidence>
<dbReference type="FunFam" id="1.10.10.820:FF:000001">
    <property type="entry name" value="Myosin heavy chain"/>
    <property type="match status" value="1"/>
</dbReference>
<feature type="compositionally biased region" description="Basic residues" evidence="14">
    <location>
        <begin position="452"/>
        <end position="465"/>
    </location>
</feature>
<feature type="domain" description="FERM" evidence="16">
    <location>
        <begin position="1383"/>
        <end position="1705"/>
    </location>
</feature>
<protein>
    <submittedName>
        <fullName evidence="19">Myosin-VIIa</fullName>
    </submittedName>
</protein>
<sequence>MVIVTKGDFIWLEQDSQRQFDVAIGARVISSDGRQIRVLTDEGKELNLAPGRRIRSMHPSSVQGVEDMISLGDLHEAGILRNLLIRYKDNLIYTYTGSILVAVNPYQILPIYTSEQIKLYKDKKIGELPPHIFAIGDNAYTNMLRYGQDQCVVISGWSGSGKTESTKLILQYLAAISGQHSWIEQQILEANPILEAFGNAKTIRNDNSSRFGKYIDIHFSRQGVIEGAKIDQYLLEKSRIVCQADGERNYHIFYCMLAGLTKDERSKLSLAEAAKYFYLMQGNCITCDGRDDAAEFAEIRSAMKVLMFSDAEIWELLVILAALLHLGNIRYKSKVINNLDATELTAPSQQSANLAAKFLNVDQAHLIEALTTRTIFAHGDTVVSTMNAQQSIDVRDAFVKGIYGKMFVWIVNKINSAIYKPAPKPTSSLPATGGGGAITNLNGNNNTYSSPAHHHTHHHHHHHHNSQQQNAGRRTSIGVLDIFGFENFNINSFEQFCINYANENLQQFFVRHIFKLEQEEYNTEHINWQHIEFIDNQEALDLIAVKQLNIMALIDEESKFPQGTDITLLNKLHKTHNQNQNYIKPKSDINTSFGLSHFAGKVFYETRGFLEKNRDTFNIDLLQLIQVSQNSFLKQLFHDDINMGADTRKKTLTLSAQFKKSLDSLMRQLSQCHPFFIRCIKPNEIKKPMSFDRELCCKQLRYSGMMETIRIRRAGYPIRHTYKEFVERYRYLIKGIGPAHTVSDLKGVASQICQTKLGQDDYQLGNSKVFLKDAHDLFLEQERDRVITSNIVTLQRVIRGWYHRRRYQELRRNTIVIQTKWRAYATRKHYLEMRLGFQRLQALLRMRQLNLQFTRLRQRVVSLQAHCRGYLLRRECHSKRVAVLKIQRFVRAFIARKQMMKLQKEVNSRAEAERLREQEERLLSQQMNARRAKELANQKYLERLRELERKRSEELKLEEQRLEAKKAVITDAVHRQDEILDDSKLVDAMFDFLPRSANDNMSDIVPTGAQTGADQQRNGGGAFRDLSNHENANQNNKNNEHLIAKQRFRKSTSTGNNNNNNNNSGSNSSTMMKQSLDADFMDADELTLEQQQQLLHIPALPREDLEDLSDYKFQKYATTYFQGNVSYGHQRKPIKQPLLALQTQGDCMAAIALWITIMRFMGDAAEPEFREPADLTSVMSKVTATLGRNFIRSKEFQEAQAQMQQQLGGLGDPMAGEQQEQRSTKVRSIRNKLVSLTLKKKNKISEDVRKRLQEDELAADTYSSWLEGRPTTALEKLHFIIGHGILRAELRDEIYCQICKQLTNNPNRKSSATGWILMALCVGCFAPSDKFVKYLLNFLRDSGAPSDWSVYCENRLRRTFMNGTRGQPPAWLELYAVKHKKPLVLPITFMNGHISPAFADSATTARELCDQLANRIKLKDQFGFSLYIALYDKVSSLGSSGEHVMDAISQCEQYAKEQGASEKKAPWRLFFRKEIFAPWHDPTLDPVATNLIYQQVIRGVKFGEYRCDNDQGLAQIIAHQYYVENGTQMDLDALMKSVKMYVPDHYLNNSERSLERWSVDVRNAYKNSYFYRDKTPALRVQEDMVEYAKCKWPLLFSRFFEALLIGGSSLPKNDVIIAINWTGLYLVDDQEQVLLEVSFPEIREIMNQKHSSSAAGGPGGLLQTNNFCLVTIRMEEFYFQSPNSDDICELVNYFLKGLRLRSKYVVALQDYSGGSTNESSANYLQMNQGDLIILDEGITGELVEQESWCSGQNVRTQAHGEFPTEHVYILPTLSYPSLALLDMIGRMSLHMTSYQGSSLSSSSGGRNSKGSFGGVGSGGLNVASEDYPHTLENYAKEHFRMRGSSDGDSSVSHKSGGGGSGGGSGGLVDTLKNSGKLTLHGTLSFASGRRRSQAMPWKCSRDPIRQPLLKRLADKEELCLEACQAFTNILKYMGDLPSKRSGNELTDQIFESPLKYDPMRDEIYCQIMKQLTENKSRISEERGWELMWLATGMFAPSQTLLKELTLFLRSRRHPIAMDSLQRLHKMMKVGQRKYPPHLVEVEAIQHKTTQIFHKVYFPDDTDQAFEVDSSTRAKDFCKDIALRLDLKSAEGFSLFVKIADKVISVPENDFFFDFVRHLTDWIRRARPIRDGLVSQFTYQVFFMKKLWTNTVPGRDHNADMIFHFHQEVPKLLRGYHACSVEDATKLAALIYRSRFGNGAAAGIQSIPDHKLCEFIPSDLLRQRTPIEWRRCIMDQYNDHDGISLDGAKTEFLKIVYRWPTFGSAFFEVRQNGDTNLPENLLIAINRHGVSLMDPTTKRLIVTHPFTKISNWSSGNTYFHMTIGNLVKGGKLLCETPLSYKIDDLITSYVAMALSHLKLSFQTRPEAVNNSNSNNNKLNH</sequence>
<evidence type="ECO:0000259" key="16">
    <source>
        <dbReference type="PROSITE" id="PS50057"/>
    </source>
</evidence>
<dbReference type="GO" id="GO:0005524">
    <property type="term" value="F:ATP binding"/>
    <property type="evidence" value="ECO:0007669"/>
    <property type="project" value="UniProtKB-UniRule"/>
</dbReference>
<dbReference type="InterPro" id="IPR051567">
    <property type="entry name" value="Unconventional_Myosin_ATPase"/>
</dbReference>
<dbReference type="Gene3D" id="1.20.5.190">
    <property type="match status" value="2"/>
</dbReference>
<dbReference type="FunFam" id="3.10.20.90:FF:000051">
    <property type="entry name" value="Unconventional myosin-VIIa"/>
    <property type="match status" value="1"/>
</dbReference>
<evidence type="ECO:0000256" key="8">
    <source>
        <dbReference type="ARBA" id="ARBA00023123"/>
    </source>
</evidence>
<dbReference type="CDD" id="cd14473">
    <property type="entry name" value="FERM_B-lobe"/>
    <property type="match status" value="2"/>
</dbReference>
<evidence type="ECO:0000256" key="14">
    <source>
        <dbReference type="SAM" id="MobiDB-lite"/>
    </source>
</evidence>
<dbReference type="GO" id="GO:0009888">
    <property type="term" value="P:tissue development"/>
    <property type="evidence" value="ECO:0007669"/>
    <property type="project" value="UniProtKB-ARBA"/>
</dbReference>
<dbReference type="Pfam" id="PF21998">
    <property type="entry name" value="FERM_C1_MyoVII"/>
    <property type="match status" value="1"/>
</dbReference>
<dbReference type="CDD" id="cd13199">
    <property type="entry name" value="FERM_C2_MyoVII"/>
    <property type="match status" value="1"/>
</dbReference>
<dbReference type="Pfam" id="PF21989">
    <property type="entry name" value="RA_2"/>
    <property type="match status" value="2"/>
</dbReference>
<dbReference type="PROSITE" id="PS51016">
    <property type="entry name" value="MYTH4"/>
    <property type="match status" value="2"/>
</dbReference>
<feature type="region of interest" description="Disordered" evidence="14">
    <location>
        <begin position="1795"/>
        <end position="1819"/>
    </location>
</feature>
<feature type="region of interest" description="Disordered" evidence="14">
    <location>
        <begin position="998"/>
        <end position="1071"/>
    </location>
</feature>
<evidence type="ECO:0000256" key="2">
    <source>
        <dbReference type="ARBA" id="ARBA00008314"/>
    </source>
</evidence>
<evidence type="ECO:0000256" key="13">
    <source>
        <dbReference type="SAM" id="Coils"/>
    </source>
</evidence>
<evidence type="ECO:0000256" key="10">
    <source>
        <dbReference type="ARBA" id="ARBA00023203"/>
    </source>
</evidence>
<dbReference type="Pfam" id="PF24123">
    <property type="entry name" value="Myosin_VII_N"/>
    <property type="match status" value="1"/>
</dbReference>
<dbReference type="PROSITE" id="PS50057">
    <property type="entry name" value="FERM_3"/>
    <property type="match status" value="2"/>
</dbReference>
<dbReference type="SUPFAM" id="SSF50729">
    <property type="entry name" value="PH domain-like"/>
    <property type="match status" value="1"/>
</dbReference>
<feature type="domain" description="SH3" evidence="15">
    <location>
        <begin position="1700"/>
        <end position="1772"/>
    </location>
</feature>
<dbReference type="InterPro" id="IPR036106">
    <property type="entry name" value="MYSc_Myo7"/>
</dbReference>
<keyword evidence="10 12" id="KW-0009">Actin-binding</keyword>
<feature type="compositionally biased region" description="Polar residues" evidence="14">
    <location>
        <begin position="441"/>
        <end position="450"/>
    </location>
</feature>
<feature type="domain" description="MyTH4" evidence="17">
    <location>
        <begin position="1129"/>
        <end position="1378"/>
    </location>
</feature>
<accession>A0A6G1SQF3</accession>
<evidence type="ECO:0000256" key="7">
    <source>
        <dbReference type="ARBA" id="ARBA00022840"/>
    </source>
</evidence>
<dbReference type="SMART" id="SM00139">
    <property type="entry name" value="MyTH4"/>
    <property type="match status" value="2"/>
</dbReference>
<dbReference type="CDD" id="cd17092">
    <property type="entry name" value="FERM1_F1_Myosin-VII"/>
    <property type="match status" value="1"/>
</dbReference>
<dbReference type="Gene3D" id="3.10.20.90">
    <property type="entry name" value="Phosphatidylinositol 3-kinase Catalytic Subunit, Chain A, domain 1"/>
    <property type="match status" value="2"/>
</dbReference>
<dbReference type="Gene3D" id="1.20.80.10">
    <property type="match status" value="2"/>
</dbReference>
<dbReference type="InterPro" id="IPR001609">
    <property type="entry name" value="Myosin_head_motor_dom-like"/>
</dbReference>
<dbReference type="InterPro" id="IPR014352">
    <property type="entry name" value="FERM/acyl-CoA-bd_prot_sf"/>
</dbReference>
<keyword evidence="7 12" id="KW-0067">ATP-binding</keyword>
<dbReference type="InterPro" id="IPR027417">
    <property type="entry name" value="P-loop_NTPase"/>
</dbReference>
<evidence type="ECO:0000256" key="12">
    <source>
        <dbReference type="PROSITE-ProRule" id="PRU00782"/>
    </source>
</evidence>
<reference evidence="19" key="1">
    <citation type="submission" date="2018-10" db="EMBL/GenBank/DDBJ databases">
        <title>Transcriptome assembly of Aceria tosichella (Wheat curl mite) Type 2.</title>
        <authorList>
            <person name="Scully E.D."/>
            <person name="Geib S.M."/>
            <person name="Palmer N.A."/>
            <person name="Gupta A.K."/>
            <person name="Sarath G."/>
            <person name="Tatineni S."/>
        </authorList>
    </citation>
    <scope>NUCLEOTIDE SEQUENCE</scope>
    <source>
        <strain evidence="19">LincolnNE</strain>
    </source>
</reference>
<dbReference type="InterPro" id="IPR036961">
    <property type="entry name" value="Kinesin_motor_dom_sf"/>
</dbReference>
<feature type="region of interest" description="Actin-binding" evidence="12">
    <location>
        <begin position="662"/>
        <end position="684"/>
    </location>
</feature>
<keyword evidence="6 12" id="KW-0547">Nucleotide-binding</keyword>
<dbReference type="Gene3D" id="1.20.58.530">
    <property type="match status" value="1"/>
</dbReference>
<evidence type="ECO:0000256" key="9">
    <source>
        <dbReference type="ARBA" id="ARBA00023175"/>
    </source>
</evidence>
<feature type="domain" description="MyTH4" evidence="17">
    <location>
        <begin position="1899"/>
        <end position="2045"/>
    </location>
</feature>
<dbReference type="SMART" id="SM00295">
    <property type="entry name" value="B41"/>
    <property type="match status" value="2"/>
</dbReference>
<dbReference type="PROSITE" id="PS51456">
    <property type="entry name" value="MYOSIN_MOTOR"/>
    <property type="match status" value="1"/>
</dbReference>
<gene>
    <name evidence="19" type="primary">ck_0</name>
    <name evidence="19" type="ORF">g.11662</name>
</gene>
<dbReference type="PROSITE" id="PS50002">
    <property type="entry name" value="SH3"/>
    <property type="match status" value="1"/>
</dbReference>
<dbReference type="SUPFAM" id="SSF50044">
    <property type="entry name" value="SH3-domain"/>
    <property type="match status" value="1"/>
</dbReference>
<dbReference type="GO" id="GO:0005737">
    <property type="term" value="C:cytoplasm"/>
    <property type="evidence" value="ECO:0007669"/>
    <property type="project" value="UniProtKB-SubCell"/>
</dbReference>
<comment type="subcellular location">
    <subcellularLocation>
        <location evidence="1">Cytoplasm</location>
    </subcellularLocation>
</comment>
<dbReference type="InterPro" id="IPR011993">
    <property type="entry name" value="PH-like_dom_sf"/>
</dbReference>
<organism evidence="19">
    <name type="scientific">Aceria tosichella</name>
    <name type="common">wheat curl mite</name>
    <dbReference type="NCBI Taxonomy" id="561515"/>
    <lineage>
        <taxon>Eukaryota</taxon>
        <taxon>Metazoa</taxon>
        <taxon>Ecdysozoa</taxon>
        <taxon>Arthropoda</taxon>
        <taxon>Chelicerata</taxon>
        <taxon>Arachnida</taxon>
        <taxon>Acari</taxon>
        <taxon>Acariformes</taxon>
        <taxon>Trombidiformes</taxon>
        <taxon>Prostigmata</taxon>
        <taxon>Eupodina</taxon>
        <taxon>Eriophyoidea</taxon>
        <taxon>Eriophyidae</taxon>
        <taxon>Eriophyinae</taxon>
        <taxon>Aceriini</taxon>
        <taxon>Aceria</taxon>
    </lineage>
</organism>
<feature type="domain" description="FERM" evidence="16">
    <location>
        <begin position="2051"/>
        <end position="2363"/>
    </location>
</feature>
<feature type="compositionally biased region" description="Gly residues" evidence="14">
    <location>
        <begin position="1855"/>
        <end position="1866"/>
    </location>
</feature>
<feature type="domain" description="Myosin motor" evidence="18">
    <location>
        <begin position="63"/>
        <end position="784"/>
    </location>
</feature>
<dbReference type="InterPro" id="IPR041793">
    <property type="entry name" value="MyoVII_FERM_C1"/>
</dbReference>
<dbReference type="InterPro" id="IPR000048">
    <property type="entry name" value="IQ_motif_EF-hand-BS"/>
</dbReference>
<evidence type="ECO:0000259" key="17">
    <source>
        <dbReference type="PROSITE" id="PS51016"/>
    </source>
</evidence>
<keyword evidence="13" id="KW-0175">Coiled coil</keyword>
<dbReference type="InterPro" id="IPR029071">
    <property type="entry name" value="Ubiquitin-like_domsf"/>
</dbReference>
<dbReference type="Gene3D" id="3.40.850.10">
    <property type="entry name" value="Kinesin motor domain"/>
    <property type="match status" value="1"/>
</dbReference>
<dbReference type="Pfam" id="PF00063">
    <property type="entry name" value="Myosin_head"/>
    <property type="match status" value="2"/>
</dbReference>
<dbReference type="Gene3D" id="1.10.10.820">
    <property type="match status" value="1"/>
</dbReference>
<dbReference type="InterPro" id="IPR038185">
    <property type="entry name" value="MyTH4_dom_sf"/>
</dbReference>
<dbReference type="InterPro" id="IPR019748">
    <property type="entry name" value="FERM_central"/>
</dbReference>
<feature type="region of interest" description="Disordered" evidence="14">
    <location>
        <begin position="441"/>
        <end position="472"/>
    </location>
</feature>
<dbReference type="Pfam" id="PF00784">
    <property type="entry name" value="MyTH4"/>
    <property type="match status" value="2"/>
</dbReference>
<dbReference type="SMART" id="SM00015">
    <property type="entry name" value="IQ"/>
    <property type="match status" value="4"/>
</dbReference>